<dbReference type="GO" id="GO:0000981">
    <property type="term" value="F:DNA-binding transcription factor activity, RNA polymerase II-specific"/>
    <property type="evidence" value="ECO:0007669"/>
    <property type="project" value="InterPro"/>
</dbReference>
<dbReference type="PROSITE" id="PS00463">
    <property type="entry name" value="ZN2_CY6_FUNGAL_1"/>
    <property type="match status" value="1"/>
</dbReference>
<dbReference type="PANTHER" id="PTHR37534:SF46">
    <property type="entry name" value="ZN(II)2CYS6 TRANSCRIPTION FACTOR (EUROFUNG)"/>
    <property type="match status" value="1"/>
</dbReference>
<feature type="region of interest" description="Disordered" evidence="3">
    <location>
        <begin position="126"/>
        <end position="161"/>
    </location>
</feature>
<dbReference type="GO" id="GO:0008270">
    <property type="term" value="F:zinc ion binding"/>
    <property type="evidence" value="ECO:0007669"/>
    <property type="project" value="InterPro"/>
</dbReference>
<evidence type="ECO:0000256" key="2">
    <source>
        <dbReference type="ARBA" id="ARBA00023242"/>
    </source>
</evidence>
<protein>
    <recommendedName>
        <fullName evidence="4">Zn(2)-C6 fungal-type domain-containing protein</fullName>
    </recommendedName>
</protein>
<evidence type="ECO:0000259" key="4">
    <source>
        <dbReference type="PROSITE" id="PS50048"/>
    </source>
</evidence>
<dbReference type="SUPFAM" id="SSF57701">
    <property type="entry name" value="Zn2/Cys6 DNA-binding domain"/>
    <property type="match status" value="1"/>
</dbReference>
<dbReference type="InterPro" id="IPR036864">
    <property type="entry name" value="Zn2-C6_fun-type_DNA-bd_sf"/>
</dbReference>
<proteinExistence type="predicted"/>
<reference evidence="5" key="1">
    <citation type="submission" date="2021-01" db="EMBL/GenBank/DDBJ databases">
        <authorList>
            <person name="Kaushik A."/>
        </authorList>
    </citation>
    <scope>NUCLEOTIDE SEQUENCE</scope>
    <source>
        <strain evidence="5">AG1-1A</strain>
    </source>
</reference>
<dbReference type="Proteomes" id="UP000663840">
    <property type="component" value="Unassembled WGS sequence"/>
</dbReference>
<comment type="caution">
    <text evidence="5">The sequence shown here is derived from an EMBL/GenBank/DDBJ whole genome shotgun (WGS) entry which is preliminary data.</text>
</comment>
<accession>A0A8H3CRN1</accession>
<evidence type="ECO:0000256" key="3">
    <source>
        <dbReference type="SAM" id="MobiDB-lite"/>
    </source>
</evidence>
<gene>
    <name evidence="5" type="ORF">RDB_LOCUS147567</name>
</gene>
<dbReference type="CDD" id="cd00067">
    <property type="entry name" value="GAL4"/>
    <property type="match status" value="1"/>
</dbReference>
<dbReference type="Pfam" id="PF00172">
    <property type="entry name" value="Zn_clus"/>
    <property type="match status" value="1"/>
</dbReference>
<feature type="domain" description="Zn(2)-C6 fungal-type" evidence="4">
    <location>
        <begin position="15"/>
        <end position="43"/>
    </location>
</feature>
<name>A0A8H3CRN1_9AGAM</name>
<evidence type="ECO:0000313" key="5">
    <source>
        <dbReference type="EMBL" id="CAE6490447.1"/>
    </source>
</evidence>
<dbReference type="PANTHER" id="PTHR37534">
    <property type="entry name" value="TRANSCRIPTIONAL ACTIVATOR PROTEIN UGA3"/>
    <property type="match status" value="1"/>
</dbReference>
<evidence type="ECO:0000256" key="1">
    <source>
        <dbReference type="ARBA" id="ARBA00004123"/>
    </source>
</evidence>
<organism evidence="5 6">
    <name type="scientific">Rhizoctonia solani</name>
    <dbReference type="NCBI Taxonomy" id="456999"/>
    <lineage>
        <taxon>Eukaryota</taxon>
        <taxon>Fungi</taxon>
        <taxon>Dikarya</taxon>
        <taxon>Basidiomycota</taxon>
        <taxon>Agaricomycotina</taxon>
        <taxon>Agaricomycetes</taxon>
        <taxon>Cantharellales</taxon>
        <taxon>Ceratobasidiaceae</taxon>
        <taxon>Rhizoctonia</taxon>
    </lineage>
</organism>
<keyword evidence="2" id="KW-0539">Nucleus</keyword>
<dbReference type="InterPro" id="IPR001138">
    <property type="entry name" value="Zn2Cys6_DnaBD"/>
</dbReference>
<dbReference type="SMART" id="SM00066">
    <property type="entry name" value="GAL4"/>
    <property type="match status" value="1"/>
</dbReference>
<dbReference type="InterPro" id="IPR021858">
    <property type="entry name" value="Fun_TF"/>
</dbReference>
<dbReference type="Gene3D" id="4.10.240.10">
    <property type="entry name" value="Zn(2)-C6 fungal-type DNA-binding domain"/>
    <property type="match status" value="1"/>
</dbReference>
<dbReference type="PROSITE" id="PS50048">
    <property type="entry name" value="ZN2_CY6_FUNGAL_2"/>
    <property type="match status" value="1"/>
</dbReference>
<feature type="compositionally biased region" description="Polar residues" evidence="3">
    <location>
        <begin position="94"/>
        <end position="106"/>
    </location>
</feature>
<dbReference type="Pfam" id="PF11951">
    <property type="entry name" value="Fungal_trans_2"/>
    <property type="match status" value="1"/>
</dbReference>
<dbReference type="GO" id="GO:0005634">
    <property type="term" value="C:nucleus"/>
    <property type="evidence" value="ECO:0007669"/>
    <property type="project" value="UniProtKB-SubCell"/>
</dbReference>
<comment type="subcellular location">
    <subcellularLocation>
        <location evidence="1">Nucleus</location>
    </subcellularLocation>
</comment>
<feature type="compositionally biased region" description="Polar residues" evidence="3">
    <location>
        <begin position="73"/>
        <end position="86"/>
    </location>
</feature>
<dbReference type="AlphaFoldDB" id="A0A8H3CRN1"/>
<feature type="region of interest" description="Disordered" evidence="3">
    <location>
        <begin position="55"/>
        <end position="106"/>
    </location>
</feature>
<sequence>MSSAQQTRHGPRPTSCLTCWQRRKKCDLAQPRCQRCLKGGFECLGYGTRALHERAYRKDSHVPTPRSRPNLPPTSLQESPSQTVAGSATFAVPESSQHPNSASYGSASSILGKAMHYMATRNMYEGSDDTRSREDFDNTWLSNQNRLTPYPPPSSRKAPNVHNSLQAASVRGPTRNHMAGFLESLCASLPPSVVSAHTIGETRFIYMVNEYQLQRVNCWFMPPPPQVRGVMIDQLRSSKMMIWTVFLGLKLFKSLDQDSCDLRSSGSIGWIDKLEQRITVTCKKLSLKEMADRLMAQLELTFISFVTVGVPLGYSLLRKALPGFLRLVAVDPNLISEHPNGSLFISFPQTLGIPRQELNTFILYDAATAFALGVPSLAEYGYDGKCDPTSHGYQCVHGVPVPLVEIISQVNSWRDGSRIGLDDWQTLESRAMAWQGQPLPIEDEDPKVNVARLAVQESWRYVTLVYLYMGMCGLSSNDSRVRASIAQIVNLERRVTDISISMHMLMHYVVLGLAAQHEEQRAIIRERLLSFQGRRVWLFRGPEFSRVLDHLWNGVGAGGAPVTWDDYVRSRCAVLPI</sequence>
<dbReference type="EMBL" id="CAJMWR010004235">
    <property type="protein sequence ID" value="CAE6490447.1"/>
    <property type="molecule type" value="Genomic_DNA"/>
</dbReference>
<evidence type="ECO:0000313" key="6">
    <source>
        <dbReference type="Proteomes" id="UP000663840"/>
    </source>
</evidence>